<dbReference type="InterPro" id="IPR001881">
    <property type="entry name" value="EGF-like_Ca-bd_dom"/>
</dbReference>
<keyword evidence="3" id="KW-0646">Protease inhibitor</keyword>
<dbReference type="Proteomes" id="UP000031036">
    <property type="component" value="Unassembled WGS sequence"/>
</dbReference>
<dbReference type="Gene3D" id="3.90.215.10">
    <property type="entry name" value="Gamma Fibrinogen, chain A, domain 1"/>
    <property type="match status" value="1"/>
</dbReference>
<evidence type="ECO:0000256" key="3">
    <source>
        <dbReference type="ARBA" id="ARBA00022900"/>
    </source>
</evidence>
<dbReference type="SMR" id="A0A0B2VIE0"/>
<dbReference type="Pfam" id="PF01826">
    <property type="entry name" value="TIL"/>
    <property type="match status" value="1"/>
</dbReference>
<dbReference type="SMART" id="SM00216">
    <property type="entry name" value="VWD"/>
    <property type="match status" value="1"/>
</dbReference>
<dbReference type="OrthoDB" id="5874307at2759"/>
<sequence length="929" mass="103588">MKTVSACMSGDPHYTTFDGQHFDYMGTCPYVFVEPCNNTLPKPYNYFSVKAKNERPSPQSHVSYVREVEVEMYGQKMHVDCSYNFLFNGIRTKMAFFYPNKENAKISVSYDKGTVTIENDQHIRVKFQCYYLCVEIPDEPPLHGADVLCGLAGNRDFDCRDDFRKNNEHCDGDGLTVGCRSHQELSHMISHLKREVYRLQAPVDPNCTVCWSAPCLNGGTCIPLNVTEYRNGFVYEGINSCDNYRKEFTEEYGDSYITEDFLPLTPHPELCMKGVEVTNGSINCEFAEAKQKCQPILEASKGQGPFAKCQSLGDAIIQDAFDNCAYDICQNSTSLCVTFAHFAKVCQTHIPDTPLDWRGELGCSAINCPLNSTFKPCATGCPLTCSSPNYSPHCDKDTPLDWRGELGCSAINCPLNSTFKPCATGCPLTCSSPNYSPHCDKDTPLDWRGELGCSAINCPLNSTFKPCATGCPLTCSSPNYSPHCDKDTPLDWRGELGCSAINCPLNSTFKPCATGCPLTCSSPNYSPHCDKVCTEGCECDPTFVLDNSDPRHPKCVHVEDCGCIDPQGNYHPAGDQWLTDNCTKVNLCVNGTYKSYRRPCSADGFCGVDEKFNHKCLCNKGYSGDGYNCADVDECLDKRTCSVDKNQGKCTNLPGSHICTCDVYYNDGDNCETFLPYRHCADLYTYHNIHEDGAYTIMPPYPFDGKPAFTTKDVYCDMTTQGGGWTLMSNSFTNSMSNKTYQQYVNGFGDAQIQDLWLGLEVIHQMSVQVDTSLRVDIYHCPTKWKPGQSTYCTYPLFKVHDAKSTYAVEIPVGCEGTENTYEDGWLRWDEQVGPIFSAYDSADSGCARYYHNTGWWYDSARLCGSANLNGNRYVCENTPVAGELTHFLKWNGNPISQARLYLRPAKFPDYETRNNTAGILTTALPMTK</sequence>
<comment type="caution">
    <text evidence="6">Lacks conserved residue(s) required for the propagation of feature annotation.</text>
</comment>
<feature type="domain" description="Fibrinogen C-terminal" evidence="9">
    <location>
        <begin position="671"/>
        <end position="871"/>
    </location>
</feature>
<dbReference type="InterPro" id="IPR052749">
    <property type="entry name" value="Alpha-tectorin"/>
</dbReference>
<dbReference type="SMART" id="SM00181">
    <property type="entry name" value="EGF"/>
    <property type="match status" value="3"/>
</dbReference>
<dbReference type="Pfam" id="PF00094">
    <property type="entry name" value="VWD"/>
    <property type="match status" value="1"/>
</dbReference>
<dbReference type="OMA" id="CATGCPL"/>
<dbReference type="NCBIfam" id="NF040941">
    <property type="entry name" value="GGGWT_bact"/>
    <property type="match status" value="1"/>
</dbReference>
<evidence type="ECO:0000256" key="1">
    <source>
        <dbReference type="ARBA" id="ARBA00004370"/>
    </source>
</evidence>
<evidence type="ECO:0000256" key="2">
    <source>
        <dbReference type="ARBA" id="ARBA00022729"/>
    </source>
</evidence>
<evidence type="ECO:0000313" key="11">
    <source>
        <dbReference type="Proteomes" id="UP000031036"/>
    </source>
</evidence>
<evidence type="ECO:0000259" key="9">
    <source>
        <dbReference type="PROSITE" id="PS51406"/>
    </source>
</evidence>
<keyword evidence="2" id="KW-0732">Signal</keyword>
<evidence type="ECO:0000313" key="10">
    <source>
        <dbReference type="EMBL" id="KHN83246.1"/>
    </source>
</evidence>
<evidence type="ECO:0000256" key="4">
    <source>
        <dbReference type="ARBA" id="ARBA00023136"/>
    </source>
</evidence>
<dbReference type="SMART" id="SM00832">
    <property type="entry name" value="C8"/>
    <property type="match status" value="1"/>
</dbReference>
<dbReference type="InterPro" id="IPR002181">
    <property type="entry name" value="Fibrinogen_a/b/g_C_dom"/>
</dbReference>
<gene>
    <name evidence="10" type="primary">FCGBP</name>
    <name evidence="10" type="ORF">Tcan_11116</name>
</gene>
<dbReference type="CDD" id="cd00054">
    <property type="entry name" value="EGF_CA"/>
    <property type="match status" value="1"/>
</dbReference>
<proteinExistence type="predicted"/>
<dbReference type="InterPro" id="IPR001846">
    <property type="entry name" value="VWF_type-D"/>
</dbReference>
<dbReference type="PROSITE" id="PS01186">
    <property type="entry name" value="EGF_2"/>
    <property type="match status" value="1"/>
</dbReference>
<dbReference type="GO" id="GO:0005509">
    <property type="term" value="F:calcium ion binding"/>
    <property type="evidence" value="ECO:0007669"/>
    <property type="project" value="InterPro"/>
</dbReference>
<dbReference type="SMART" id="SM00179">
    <property type="entry name" value="EGF_CA"/>
    <property type="match status" value="1"/>
</dbReference>
<reference evidence="10 11" key="1">
    <citation type="submission" date="2014-11" db="EMBL/GenBank/DDBJ databases">
        <title>Genetic blueprint of the zoonotic pathogen Toxocara canis.</title>
        <authorList>
            <person name="Zhu X.-Q."/>
            <person name="Korhonen P.K."/>
            <person name="Cai H."/>
            <person name="Young N.D."/>
            <person name="Nejsum P."/>
            <person name="von Samson-Himmelstjerna G."/>
            <person name="Boag P.R."/>
            <person name="Tan P."/>
            <person name="Li Q."/>
            <person name="Min J."/>
            <person name="Yang Y."/>
            <person name="Wang X."/>
            <person name="Fang X."/>
            <person name="Hall R.S."/>
            <person name="Hofmann A."/>
            <person name="Sternberg P.W."/>
            <person name="Jex A.R."/>
            <person name="Gasser R.B."/>
        </authorList>
    </citation>
    <scope>NUCLEOTIDE SEQUENCE [LARGE SCALE GENOMIC DNA]</scope>
    <source>
        <strain evidence="10">PN_DK_2014</strain>
    </source>
</reference>
<keyword evidence="4" id="KW-0472">Membrane</keyword>
<dbReference type="InterPro" id="IPR014716">
    <property type="entry name" value="Fibrinogen_a/b/g_C_1"/>
</dbReference>
<keyword evidence="11" id="KW-1185">Reference proteome</keyword>
<dbReference type="InterPro" id="IPR000742">
    <property type="entry name" value="EGF"/>
</dbReference>
<dbReference type="PROSITE" id="PS50026">
    <property type="entry name" value="EGF_3"/>
    <property type="match status" value="1"/>
</dbReference>
<dbReference type="InterPro" id="IPR014853">
    <property type="entry name" value="VWF/SSPO/ZAN-like_Cys-rich_dom"/>
</dbReference>
<dbReference type="SUPFAM" id="SSF57567">
    <property type="entry name" value="Serine protease inhibitors"/>
    <property type="match status" value="1"/>
</dbReference>
<dbReference type="GO" id="GO:0004867">
    <property type="term" value="F:serine-type endopeptidase inhibitor activity"/>
    <property type="evidence" value="ECO:0007669"/>
    <property type="project" value="UniProtKB-KW"/>
</dbReference>
<keyword evidence="3" id="KW-0722">Serine protease inhibitor</keyword>
<comment type="caution">
    <text evidence="10">The sequence shown here is derived from an EMBL/GenBank/DDBJ whole genome shotgun (WGS) entry which is preliminary data.</text>
</comment>
<dbReference type="PANTHER" id="PTHR46160">
    <property type="entry name" value="ALPHA-TECTORIN-RELATED"/>
    <property type="match status" value="1"/>
</dbReference>
<dbReference type="InterPro" id="IPR036056">
    <property type="entry name" value="Fibrinogen-like_C"/>
</dbReference>
<feature type="domain" description="VWFD" evidence="8">
    <location>
        <begin position="4"/>
        <end position="191"/>
    </location>
</feature>
<dbReference type="EMBL" id="JPKZ01001207">
    <property type="protein sequence ID" value="KHN83246.1"/>
    <property type="molecule type" value="Genomic_DNA"/>
</dbReference>
<dbReference type="Gene3D" id="2.10.25.10">
    <property type="entry name" value="Laminin"/>
    <property type="match status" value="2"/>
</dbReference>
<comment type="subcellular location">
    <subcellularLocation>
        <location evidence="1">Membrane</location>
    </subcellularLocation>
</comment>
<dbReference type="PANTHER" id="PTHR46160:SF8">
    <property type="entry name" value="VWFD DOMAIN-CONTAINING PROTEIN"/>
    <property type="match status" value="1"/>
</dbReference>
<dbReference type="SMART" id="SM00186">
    <property type="entry name" value="FBG"/>
    <property type="match status" value="1"/>
</dbReference>
<name>A0A0B2VIE0_TOXCA</name>
<dbReference type="SUPFAM" id="SSF56496">
    <property type="entry name" value="Fibrinogen C-terminal domain-like"/>
    <property type="match status" value="1"/>
</dbReference>
<evidence type="ECO:0000256" key="6">
    <source>
        <dbReference type="PROSITE-ProRule" id="PRU00076"/>
    </source>
</evidence>
<dbReference type="PROSITE" id="PS51406">
    <property type="entry name" value="FIBRINOGEN_C_2"/>
    <property type="match status" value="1"/>
</dbReference>
<dbReference type="Pfam" id="PF00147">
    <property type="entry name" value="Fibrinogen_C"/>
    <property type="match status" value="1"/>
</dbReference>
<evidence type="ECO:0000259" key="8">
    <source>
        <dbReference type="PROSITE" id="PS51233"/>
    </source>
</evidence>
<evidence type="ECO:0000256" key="5">
    <source>
        <dbReference type="ARBA" id="ARBA00023157"/>
    </source>
</evidence>
<evidence type="ECO:0000259" key="7">
    <source>
        <dbReference type="PROSITE" id="PS50026"/>
    </source>
</evidence>
<dbReference type="InterPro" id="IPR002919">
    <property type="entry name" value="TIL_dom"/>
</dbReference>
<accession>A0A0B2VIE0</accession>
<protein>
    <submittedName>
        <fullName evidence="10">IgGFc-binding protein</fullName>
    </submittedName>
</protein>
<dbReference type="PROSITE" id="PS51233">
    <property type="entry name" value="VWFD"/>
    <property type="match status" value="1"/>
</dbReference>
<organism evidence="10 11">
    <name type="scientific">Toxocara canis</name>
    <name type="common">Canine roundworm</name>
    <dbReference type="NCBI Taxonomy" id="6265"/>
    <lineage>
        <taxon>Eukaryota</taxon>
        <taxon>Metazoa</taxon>
        <taxon>Ecdysozoa</taxon>
        <taxon>Nematoda</taxon>
        <taxon>Chromadorea</taxon>
        <taxon>Rhabditida</taxon>
        <taxon>Spirurina</taxon>
        <taxon>Ascaridomorpha</taxon>
        <taxon>Ascaridoidea</taxon>
        <taxon>Toxocaridae</taxon>
        <taxon>Toxocara</taxon>
    </lineage>
</organism>
<dbReference type="STRING" id="6265.A0A0B2VIE0"/>
<dbReference type="AlphaFoldDB" id="A0A0B2VIE0"/>
<keyword evidence="6" id="KW-0245">EGF-like domain</keyword>
<feature type="domain" description="EGF-like" evidence="7">
    <location>
        <begin position="631"/>
        <end position="672"/>
    </location>
</feature>
<keyword evidence="5" id="KW-1015">Disulfide bond</keyword>
<dbReference type="GO" id="GO:0016020">
    <property type="term" value="C:membrane"/>
    <property type="evidence" value="ECO:0007669"/>
    <property type="project" value="UniProtKB-SubCell"/>
</dbReference>
<dbReference type="CDD" id="cd19941">
    <property type="entry name" value="TIL"/>
    <property type="match status" value="2"/>
</dbReference>
<dbReference type="InterPro" id="IPR036084">
    <property type="entry name" value="Ser_inhib-like_sf"/>
</dbReference>